<name>A0A7H1MYS6_9PROT</name>
<dbReference type="Proteomes" id="UP000516369">
    <property type="component" value="Chromosome"/>
</dbReference>
<gene>
    <name evidence="1 4" type="primary">sfsA</name>
    <name evidence="4" type="ORF">HQ394_03560</name>
</gene>
<dbReference type="RefSeq" id="WP_190262049.1">
    <property type="nucleotide sequence ID" value="NZ_CP053923.1"/>
</dbReference>
<feature type="domain" description="Sugar fermentation stimulation protein C-terminal" evidence="2">
    <location>
        <begin position="83"/>
        <end position="223"/>
    </location>
</feature>
<comment type="similarity">
    <text evidence="1">Belongs to the SfsA family.</text>
</comment>
<dbReference type="CDD" id="cd22359">
    <property type="entry name" value="SfsA-like_bacterial"/>
    <property type="match status" value="1"/>
</dbReference>
<dbReference type="PANTHER" id="PTHR30545:SF2">
    <property type="entry name" value="SUGAR FERMENTATION STIMULATION PROTEIN A"/>
    <property type="match status" value="1"/>
</dbReference>
<dbReference type="Pfam" id="PF03749">
    <property type="entry name" value="SfsA"/>
    <property type="match status" value="1"/>
</dbReference>
<dbReference type="HAMAP" id="MF_00095">
    <property type="entry name" value="SfsA"/>
    <property type="match status" value="1"/>
</dbReference>
<dbReference type="KEGG" id="dvn:HQ394_03560"/>
<dbReference type="Pfam" id="PF17746">
    <property type="entry name" value="SfsA_N"/>
    <property type="match status" value="1"/>
</dbReference>
<dbReference type="AlphaFoldDB" id="A0A7H1MYS6"/>
<dbReference type="GO" id="GO:0003677">
    <property type="term" value="F:DNA binding"/>
    <property type="evidence" value="ECO:0007669"/>
    <property type="project" value="InterPro"/>
</dbReference>
<dbReference type="InterPro" id="IPR005224">
    <property type="entry name" value="SfsA"/>
</dbReference>
<evidence type="ECO:0000313" key="4">
    <source>
        <dbReference type="EMBL" id="QNT68612.1"/>
    </source>
</evidence>
<dbReference type="InterPro" id="IPR040452">
    <property type="entry name" value="SfsA_C"/>
</dbReference>
<dbReference type="EMBL" id="CP053923">
    <property type="protein sequence ID" value="QNT68612.1"/>
    <property type="molecule type" value="Genomic_DNA"/>
</dbReference>
<protein>
    <recommendedName>
        <fullName evidence="1">Sugar fermentation stimulation protein homolog</fullName>
    </recommendedName>
</protein>
<evidence type="ECO:0000313" key="5">
    <source>
        <dbReference type="Proteomes" id="UP000516369"/>
    </source>
</evidence>
<sequence>MILPQPLLHGTLVRRYNRFMAEVVLDSAITVTAHCPNSGSMLSVNTPGSEVWLSPAADPNRKLKYTWELIRVGEALVGINTHRANGIVAEALSRGAITELCGYTDMRREVRYGSNSRIDLLLQNPNCPNCYVEVKNVTLKRTLADGSLTEFPDAVTTRGTKHLVELAEVAKRGERAVMMYLLQRSDSDTFAIAADIDPMYAAALAQAMADGVEVLAYRCCVTTTTITVTDRVRAVLP</sequence>
<organism evidence="4 5">
    <name type="scientific">Defluviicoccus vanus</name>
    <dbReference type="NCBI Taxonomy" id="111831"/>
    <lineage>
        <taxon>Bacteria</taxon>
        <taxon>Pseudomonadati</taxon>
        <taxon>Pseudomonadota</taxon>
        <taxon>Alphaproteobacteria</taxon>
        <taxon>Rhodospirillales</taxon>
        <taxon>Rhodospirillaceae</taxon>
        <taxon>Defluviicoccus</taxon>
    </lineage>
</organism>
<dbReference type="Gene3D" id="2.40.50.580">
    <property type="match status" value="1"/>
</dbReference>
<proteinExistence type="inferred from homology"/>
<evidence type="ECO:0000259" key="2">
    <source>
        <dbReference type="Pfam" id="PF03749"/>
    </source>
</evidence>
<dbReference type="InterPro" id="IPR041465">
    <property type="entry name" value="SfsA_N"/>
</dbReference>
<evidence type="ECO:0000259" key="3">
    <source>
        <dbReference type="Pfam" id="PF17746"/>
    </source>
</evidence>
<feature type="domain" description="SfsA N-terminal OB" evidence="3">
    <location>
        <begin position="13"/>
        <end position="79"/>
    </location>
</feature>
<evidence type="ECO:0000256" key="1">
    <source>
        <dbReference type="HAMAP-Rule" id="MF_00095"/>
    </source>
</evidence>
<dbReference type="Gene3D" id="3.40.1350.60">
    <property type="match status" value="1"/>
</dbReference>
<dbReference type="PANTHER" id="PTHR30545">
    <property type="entry name" value="SUGAR FERMENTATION STIMULATION PROTEIN A"/>
    <property type="match status" value="1"/>
</dbReference>
<reference evidence="4 5" key="1">
    <citation type="submission" date="2020-05" db="EMBL/GenBank/DDBJ databases">
        <title>Complete closed genome sequence of Defluviicoccus vanus.</title>
        <authorList>
            <person name="Bessarab I."/>
            <person name="Arumugam K."/>
            <person name="Maszenan A.M."/>
            <person name="Seviour R.J."/>
            <person name="Williams R.B."/>
        </authorList>
    </citation>
    <scope>NUCLEOTIDE SEQUENCE [LARGE SCALE GENOMIC DNA]</scope>
    <source>
        <strain evidence="4 5">Ben 114</strain>
    </source>
</reference>
<keyword evidence="5" id="KW-1185">Reference proteome</keyword>
<dbReference type="NCBIfam" id="TIGR00230">
    <property type="entry name" value="sfsA"/>
    <property type="match status" value="1"/>
</dbReference>
<accession>A0A7H1MYS6</accession>